<evidence type="ECO:0000313" key="2">
    <source>
        <dbReference type="Proteomes" id="UP000434101"/>
    </source>
</evidence>
<dbReference type="InterPro" id="IPR023393">
    <property type="entry name" value="START-like_dom_sf"/>
</dbReference>
<dbReference type="Gene3D" id="3.30.530.20">
    <property type="match status" value="1"/>
</dbReference>
<gene>
    <name evidence="1" type="ORF">GS429_14775</name>
</gene>
<keyword evidence="2" id="KW-1185">Reference proteome</keyword>
<evidence type="ECO:0000313" key="1">
    <source>
        <dbReference type="EMBL" id="MXV63307.1"/>
    </source>
</evidence>
<dbReference type="AlphaFoldDB" id="A0A6B0VQE1"/>
<dbReference type="CDD" id="cd07812">
    <property type="entry name" value="SRPBCC"/>
    <property type="match status" value="1"/>
</dbReference>
<dbReference type="Pfam" id="PF10604">
    <property type="entry name" value="Polyketide_cyc2"/>
    <property type="match status" value="1"/>
</dbReference>
<dbReference type="EMBL" id="WUYX01000045">
    <property type="protein sequence ID" value="MXV63307.1"/>
    <property type="molecule type" value="Genomic_DNA"/>
</dbReference>
<proteinExistence type="predicted"/>
<name>A0A6B0VQE1_9EURY</name>
<dbReference type="InterPro" id="IPR019587">
    <property type="entry name" value="Polyketide_cyclase/dehydratase"/>
</dbReference>
<dbReference type="SUPFAM" id="SSF55961">
    <property type="entry name" value="Bet v1-like"/>
    <property type="match status" value="1"/>
</dbReference>
<protein>
    <submittedName>
        <fullName evidence="1">SRPBCC family protein</fullName>
    </submittedName>
</protein>
<accession>A0A6B0VQE1</accession>
<sequence length="173" mass="19830">MDKILLSTLAYRSPEEVFPYVRSFTDYPRYTDHLKEVRVHGDGDAGSVYDLELAWWKLSYTARSQVTGITPPNSLEWHLVNNLDARGEWRVEAEPESAPADVETASRIYFEAVYDPHSADENALSLPRFVSLDWVVKKVEPKLLDEAEAVVERLVADIEGRKREIELTVHEMP</sequence>
<reference evidence="1 2" key="1">
    <citation type="submission" date="2020-01" db="EMBL/GenBank/DDBJ databases">
        <title>Natronorubrum sp. JWXQ-INN 674 isolated from Inner Mongolia Autonomous Region of China.</title>
        <authorList>
            <person name="Xue Q."/>
        </authorList>
    </citation>
    <scope>NUCLEOTIDE SEQUENCE [LARGE SCALE GENOMIC DNA]</scope>
    <source>
        <strain evidence="1 2">JWXQ-INN-674</strain>
    </source>
</reference>
<dbReference type="Proteomes" id="UP000434101">
    <property type="component" value="Unassembled WGS sequence"/>
</dbReference>
<dbReference type="RefSeq" id="WP_328821417.1">
    <property type="nucleotide sequence ID" value="NZ_WUYX01000045.1"/>
</dbReference>
<comment type="caution">
    <text evidence="1">The sequence shown here is derived from an EMBL/GenBank/DDBJ whole genome shotgun (WGS) entry which is preliminary data.</text>
</comment>
<organism evidence="1 2">
    <name type="scientific">Natronorubrum halalkaliphilum</name>
    <dbReference type="NCBI Taxonomy" id="2691917"/>
    <lineage>
        <taxon>Archaea</taxon>
        <taxon>Methanobacteriati</taxon>
        <taxon>Methanobacteriota</taxon>
        <taxon>Stenosarchaea group</taxon>
        <taxon>Halobacteria</taxon>
        <taxon>Halobacteriales</taxon>
        <taxon>Natrialbaceae</taxon>
        <taxon>Natronorubrum</taxon>
    </lineage>
</organism>